<sequence>MDRWHAHGGHQLGNSGRLRRHHGGGAGLAVGFGSYAATEFGSHSAEDFVNRQLPTRRPIMIVAVVLVLLGVLFVTIGIHASRAQGRMIAARQDARNALIGKSVTRVLFLGVGAVCLISAGAYVVGEISRG</sequence>
<dbReference type="KEGG" id="sgr:SGR_6210"/>
<evidence type="ECO:0000313" key="3">
    <source>
        <dbReference type="Proteomes" id="UP000001685"/>
    </source>
</evidence>
<name>B1W4M2_STRGG</name>
<feature type="transmembrane region" description="Helical" evidence="1">
    <location>
        <begin position="59"/>
        <end position="81"/>
    </location>
</feature>
<keyword evidence="1" id="KW-1133">Transmembrane helix</keyword>
<dbReference type="HOGENOM" id="CLU_1936941_0_0_11"/>
<reference evidence="3" key="1">
    <citation type="journal article" date="2008" name="J. Bacteriol.">
        <title>Genome sequence of the streptomycin-producing microorganism Streptomyces griseus IFO 13350.</title>
        <authorList>
            <person name="Ohnishi Y."/>
            <person name="Ishikawa J."/>
            <person name="Hara H."/>
            <person name="Suzuki H."/>
            <person name="Ikenoya M."/>
            <person name="Ikeda H."/>
            <person name="Yamashita A."/>
            <person name="Hattori M."/>
            <person name="Horinouchi S."/>
        </authorList>
    </citation>
    <scope>NUCLEOTIDE SEQUENCE [LARGE SCALE GENOMIC DNA]</scope>
    <source>
        <strain evidence="3">JCM 4626 / NBRC 13350</strain>
    </source>
</reference>
<evidence type="ECO:0000313" key="2">
    <source>
        <dbReference type="EMBL" id="BAG23039.1"/>
    </source>
</evidence>
<protein>
    <submittedName>
        <fullName evidence="2">Uncharacterized protein</fullName>
    </submittedName>
</protein>
<gene>
    <name evidence="2" type="ordered locus">SGR_6210</name>
</gene>
<evidence type="ECO:0000256" key="1">
    <source>
        <dbReference type="SAM" id="Phobius"/>
    </source>
</evidence>
<dbReference type="EMBL" id="AP009493">
    <property type="protein sequence ID" value="BAG23039.1"/>
    <property type="molecule type" value="Genomic_DNA"/>
</dbReference>
<accession>B1W4M2</accession>
<feature type="transmembrane region" description="Helical" evidence="1">
    <location>
        <begin position="102"/>
        <end position="124"/>
    </location>
</feature>
<dbReference type="Proteomes" id="UP000001685">
    <property type="component" value="Chromosome"/>
</dbReference>
<keyword evidence="1" id="KW-0812">Transmembrane</keyword>
<organism evidence="2 3">
    <name type="scientific">Streptomyces griseus subsp. griseus (strain JCM 4626 / CBS 651.72 / NBRC 13350 / KCC S-0626 / ISP 5235)</name>
    <dbReference type="NCBI Taxonomy" id="455632"/>
    <lineage>
        <taxon>Bacteria</taxon>
        <taxon>Bacillati</taxon>
        <taxon>Actinomycetota</taxon>
        <taxon>Actinomycetes</taxon>
        <taxon>Kitasatosporales</taxon>
        <taxon>Streptomycetaceae</taxon>
        <taxon>Streptomyces</taxon>
    </lineage>
</organism>
<dbReference type="AlphaFoldDB" id="B1W4M2"/>
<keyword evidence="1" id="KW-0472">Membrane</keyword>
<proteinExistence type="predicted"/>